<comment type="catalytic activity">
    <reaction evidence="8">
        <text>Exolytic cleavage of the (1-&gt;4)-beta-glycosidic linkage between N-acetylmuramic acid (MurNAc) and N-acetylglucosamine (GlcNAc) residues in peptidoglycan, from either the reducing or the non-reducing ends of the peptidoglycan chains, with concomitant formation of a 1,6-anhydrobond in the MurNAc residue.</text>
        <dbReference type="EC" id="4.2.2.n1"/>
    </reaction>
</comment>
<dbReference type="InterPro" id="IPR023346">
    <property type="entry name" value="Lysozyme-like_dom_sf"/>
</dbReference>
<dbReference type="NCBIfam" id="NF008112">
    <property type="entry name" value="PRK10859.1"/>
    <property type="match status" value="1"/>
</dbReference>
<evidence type="ECO:0000259" key="9">
    <source>
        <dbReference type="SMART" id="SM00062"/>
    </source>
</evidence>
<dbReference type="HAMAP" id="MF_02016">
    <property type="entry name" value="MltF"/>
    <property type="match status" value="1"/>
</dbReference>
<dbReference type="PANTHER" id="PTHR35936:SF32">
    <property type="entry name" value="MEMBRANE-BOUND LYTIC MUREIN TRANSGLYCOSYLASE F"/>
    <property type="match status" value="1"/>
</dbReference>
<dbReference type="SUPFAM" id="SSF53955">
    <property type="entry name" value="Lysozyme-like"/>
    <property type="match status" value="1"/>
</dbReference>
<dbReference type="RefSeq" id="WP_407326910.1">
    <property type="nucleotide sequence ID" value="NZ_CP136865.1"/>
</dbReference>
<sequence length="479" mass="54198" precursor="true">MAKPSTLLATLALLLSLLLSSCGSNNETLQAIQDRGKLRLITRNSPTTYYLGRGGPRGFEYDLATLLAEELEVELEVTQAFSLEEMFAALERGEADIAGAGLTLTETRASQFAATASYAKQTPQVIYKVGRKKPRKPADIKGLSLSVLLGSSHEELLRTLRDEGMEWLVWNSIDASDTAALLASVNEDRSDLAVVDSRDFFIQQNLVPRLEVAFDLGAEEEIVWYLSDSAKGTPLLELIDEFLERRQNDGSIADIRASYFDRDEDISRVDSQTFVGRVRRDLSNYQQLIEIVAQEQEMPWELLAAISYQESHWDPSATSRTGVRGMMMLTLATAEEMDVDDRTDPAESLRGGARYFKKLRQRLPDDILEPDRSWLALAAYNIGMGHLEDARVLTQRRGGDPHLWKDIMDSLPLLEEPQHYRTLRYGYARGLEAVRYVQNIRHYYNILRWQTARAARPEAPRDSEDLVPENLRNLKLRAL</sequence>
<gene>
    <name evidence="8 10" type="primary">mltF</name>
    <name evidence="10" type="ORF">R0137_13355</name>
</gene>
<keyword evidence="11" id="KW-1185">Reference proteome</keyword>
<keyword evidence="4 8" id="KW-0472">Membrane</keyword>
<evidence type="ECO:0000256" key="5">
    <source>
        <dbReference type="ARBA" id="ARBA00023237"/>
    </source>
</evidence>
<dbReference type="CDD" id="cd13403">
    <property type="entry name" value="MLTF-like"/>
    <property type="match status" value="1"/>
</dbReference>
<reference evidence="10 11" key="1">
    <citation type="submission" date="2023-10" db="EMBL/GenBank/DDBJ databases">
        <title>Two novel species belonging to the OM43/NOR5 clade.</title>
        <authorList>
            <person name="Park M."/>
        </authorList>
    </citation>
    <scope>NUCLEOTIDE SEQUENCE [LARGE SCALE GENOMIC DNA]</scope>
    <source>
        <strain evidence="10 11">IMCC45268</strain>
    </source>
</reference>
<dbReference type="PANTHER" id="PTHR35936">
    <property type="entry name" value="MEMBRANE-BOUND LYTIC MUREIN TRANSGLYCOSYLASE F"/>
    <property type="match status" value="1"/>
</dbReference>
<dbReference type="InterPro" id="IPR000189">
    <property type="entry name" value="Transglyc_AS"/>
</dbReference>
<feature type="domain" description="Solute-binding protein family 3/N-terminal" evidence="9">
    <location>
        <begin position="37"/>
        <end position="263"/>
    </location>
</feature>
<evidence type="ECO:0000313" key="10">
    <source>
        <dbReference type="EMBL" id="WOJ96225.1"/>
    </source>
</evidence>
<feature type="region of interest" description="LT domain" evidence="8">
    <location>
        <begin position="264"/>
        <end position="479"/>
    </location>
</feature>
<dbReference type="SUPFAM" id="SSF53850">
    <property type="entry name" value="Periplasmic binding protein-like II"/>
    <property type="match status" value="1"/>
</dbReference>
<evidence type="ECO:0000256" key="8">
    <source>
        <dbReference type="HAMAP-Rule" id="MF_02016"/>
    </source>
</evidence>
<evidence type="ECO:0000256" key="1">
    <source>
        <dbReference type="ARBA" id="ARBA00007734"/>
    </source>
</evidence>
<dbReference type="GO" id="GO:0016829">
    <property type="term" value="F:lyase activity"/>
    <property type="evidence" value="ECO:0007669"/>
    <property type="project" value="UniProtKB-KW"/>
</dbReference>
<comment type="similarity">
    <text evidence="8">In the N-terminal section; belongs to the bacterial solute-binding protein 3 family.</text>
</comment>
<evidence type="ECO:0000313" key="11">
    <source>
        <dbReference type="Proteomes" id="UP001626549"/>
    </source>
</evidence>
<dbReference type="Pfam" id="PF01464">
    <property type="entry name" value="SLT"/>
    <property type="match status" value="1"/>
</dbReference>
<feature type="signal peptide" evidence="8">
    <location>
        <begin position="1"/>
        <end position="26"/>
    </location>
</feature>
<dbReference type="PROSITE" id="PS00922">
    <property type="entry name" value="TRANSGLYCOSYLASE"/>
    <property type="match status" value="1"/>
</dbReference>
<dbReference type="InterPro" id="IPR008258">
    <property type="entry name" value="Transglycosylase_SLT_dom_1"/>
</dbReference>
<dbReference type="SMART" id="SM00062">
    <property type="entry name" value="PBPb"/>
    <property type="match status" value="1"/>
</dbReference>
<dbReference type="Pfam" id="PF00497">
    <property type="entry name" value="SBP_bac_3"/>
    <property type="match status" value="1"/>
</dbReference>
<keyword evidence="7 8" id="KW-0961">Cell wall biogenesis/degradation</keyword>
<evidence type="ECO:0000256" key="3">
    <source>
        <dbReference type="ARBA" id="ARBA00022729"/>
    </source>
</evidence>
<comment type="similarity">
    <text evidence="2">Belongs to the bacterial solute-binding protein 3 family.</text>
</comment>
<dbReference type="PROSITE" id="PS51257">
    <property type="entry name" value="PROKAR_LIPOPROTEIN"/>
    <property type="match status" value="1"/>
</dbReference>
<name>A0ABZ0ICW4_9GAMM</name>
<comment type="similarity">
    <text evidence="1">Belongs to the transglycosylase Slt family.</text>
</comment>
<comment type="subcellular location">
    <subcellularLocation>
        <location evidence="8">Cell outer membrane</location>
        <topology evidence="8">Peripheral membrane protein</topology>
    </subcellularLocation>
    <text evidence="8">Attached to the inner leaflet of the outer membrane.</text>
</comment>
<proteinExistence type="inferred from homology"/>
<dbReference type="InterPro" id="IPR001638">
    <property type="entry name" value="Solute-binding_3/MltF_N"/>
</dbReference>
<keyword evidence="3 8" id="KW-0732">Signal</keyword>
<keyword evidence="6 8" id="KW-0456">Lyase</keyword>
<comment type="similarity">
    <text evidence="8">In the C-terminal section; belongs to the transglycosylase Slt family.</text>
</comment>
<comment type="function">
    <text evidence="8">Murein-degrading enzyme that degrades murein glycan strands and insoluble, high-molecular weight murein sacculi, with the concomitant formation of a 1,6-anhydromuramoyl product. Lytic transglycosylases (LTs) play an integral role in the metabolism of the peptidoglycan (PG) sacculus. Their lytic action creates space within the PG sacculus to allow for its expansion as well as for the insertion of various structures such as secretion systems and flagella.</text>
</comment>
<comment type="domain">
    <text evidence="8">The N-terminal domain does not have lytic activity and probably modulates enzymatic activity. The C-terminal domain is the catalytic active domain.</text>
</comment>
<dbReference type="InterPro" id="IPR023703">
    <property type="entry name" value="MltF"/>
</dbReference>
<dbReference type="EC" id="4.2.2.n1" evidence="8"/>
<keyword evidence="5 8" id="KW-0998">Cell outer membrane</keyword>
<evidence type="ECO:0000256" key="2">
    <source>
        <dbReference type="ARBA" id="ARBA00010333"/>
    </source>
</evidence>
<evidence type="ECO:0000256" key="4">
    <source>
        <dbReference type="ARBA" id="ARBA00023136"/>
    </source>
</evidence>
<dbReference type="Proteomes" id="UP001626549">
    <property type="component" value="Chromosome"/>
</dbReference>
<accession>A0ABZ0ICW4</accession>
<dbReference type="CDD" id="cd01009">
    <property type="entry name" value="PBP2_YfhD_N"/>
    <property type="match status" value="1"/>
</dbReference>
<comment type="caution">
    <text evidence="8">Lacks conserved residue(s) required for the propagation of feature annotation.</text>
</comment>
<evidence type="ECO:0000256" key="6">
    <source>
        <dbReference type="ARBA" id="ARBA00023239"/>
    </source>
</evidence>
<dbReference type="EMBL" id="CP136865">
    <property type="protein sequence ID" value="WOJ96225.1"/>
    <property type="molecule type" value="Genomic_DNA"/>
</dbReference>
<dbReference type="Gene3D" id="1.10.530.10">
    <property type="match status" value="1"/>
</dbReference>
<feature type="active site" evidence="8">
    <location>
        <position position="310"/>
    </location>
</feature>
<evidence type="ECO:0000256" key="7">
    <source>
        <dbReference type="ARBA" id="ARBA00023316"/>
    </source>
</evidence>
<feature type="chain" id="PRO_5044928773" description="Membrane-bound lytic murein transglycosylase F" evidence="8">
    <location>
        <begin position="27"/>
        <end position="479"/>
    </location>
</feature>
<organism evidence="10 11">
    <name type="scientific">Congregibacter brevis</name>
    <dbReference type="NCBI Taxonomy" id="3081201"/>
    <lineage>
        <taxon>Bacteria</taxon>
        <taxon>Pseudomonadati</taxon>
        <taxon>Pseudomonadota</taxon>
        <taxon>Gammaproteobacteria</taxon>
        <taxon>Cellvibrionales</taxon>
        <taxon>Halieaceae</taxon>
        <taxon>Congregibacter</taxon>
    </lineage>
</organism>
<protein>
    <recommendedName>
        <fullName evidence="8">Membrane-bound lytic murein transglycosylase F</fullName>
        <ecNumber evidence="8">4.2.2.n1</ecNumber>
    </recommendedName>
    <alternativeName>
        <fullName evidence="8">Murein lyase F</fullName>
    </alternativeName>
</protein>
<dbReference type="Gene3D" id="3.40.190.10">
    <property type="entry name" value="Periplasmic binding protein-like II"/>
    <property type="match status" value="2"/>
</dbReference>